<name>A0A380HAV4_9STAP</name>
<feature type="domain" description="N-acetyltransferase" evidence="1">
    <location>
        <begin position="2"/>
        <end position="168"/>
    </location>
</feature>
<dbReference type="CDD" id="cd04301">
    <property type="entry name" value="NAT_SF"/>
    <property type="match status" value="1"/>
</dbReference>
<dbReference type="PANTHER" id="PTHR39173">
    <property type="entry name" value="ACETYLTRANSFERASE"/>
    <property type="match status" value="1"/>
</dbReference>
<dbReference type="InterPro" id="IPR016181">
    <property type="entry name" value="Acyl_CoA_acyltransferase"/>
</dbReference>
<keyword evidence="2" id="KW-0808">Transferase</keyword>
<dbReference type="EMBL" id="UHDZ01000001">
    <property type="protein sequence ID" value="SUM74210.1"/>
    <property type="molecule type" value="Genomic_DNA"/>
</dbReference>
<keyword evidence="3" id="KW-1185">Reference proteome</keyword>
<dbReference type="Gene3D" id="3.40.630.30">
    <property type="match status" value="1"/>
</dbReference>
<accession>A0A380HAV4</accession>
<dbReference type="SUPFAM" id="SSF55729">
    <property type="entry name" value="Acyl-CoA N-acyltransferases (Nat)"/>
    <property type="match status" value="1"/>
</dbReference>
<protein>
    <submittedName>
        <fullName evidence="2">Acetyltransferase</fullName>
    </submittedName>
</protein>
<proteinExistence type="predicted"/>
<evidence type="ECO:0000313" key="3">
    <source>
        <dbReference type="Proteomes" id="UP000255425"/>
    </source>
</evidence>
<sequence length="168" mass="19897">MEELRQLTYKDEKAYIQYIQEWYDNDEKVIPTTTNLKEYHSFKDMVDYINKEKPDKDWVPTTTLFYMIDENIVGALEIRHELNRRLSNIGGHVGYGVAQSYRGKGYAHILLGEALVYLKKLNVKKVRLTTNPFNFASQKVIKDYEGYEIEPYIKKNGRKVNRYEILSE</sequence>
<dbReference type="PROSITE" id="PS51186">
    <property type="entry name" value="GNAT"/>
    <property type="match status" value="1"/>
</dbReference>
<dbReference type="Pfam" id="PF00583">
    <property type="entry name" value="Acetyltransf_1"/>
    <property type="match status" value="1"/>
</dbReference>
<dbReference type="Proteomes" id="UP000255425">
    <property type="component" value="Unassembled WGS sequence"/>
</dbReference>
<dbReference type="PANTHER" id="PTHR39173:SF1">
    <property type="entry name" value="ACETYLTRANSFERASE"/>
    <property type="match status" value="1"/>
</dbReference>
<evidence type="ECO:0000313" key="2">
    <source>
        <dbReference type="EMBL" id="SUM74210.1"/>
    </source>
</evidence>
<dbReference type="AlphaFoldDB" id="A0A380HAV4"/>
<dbReference type="InterPro" id="IPR000182">
    <property type="entry name" value="GNAT_dom"/>
</dbReference>
<organism evidence="2 3">
    <name type="scientific">Staphylococcus saccharolyticus</name>
    <dbReference type="NCBI Taxonomy" id="33028"/>
    <lineage>
        <taxon>Bacteria</taxon>
        <taxon>Bacillati</taxon>
        <taxon>Bacillota</taxon>
        <taxon>Bacilli</taxon>
        <taxon>Bacillales</taxon>
        <taxon>Staphylococcaceae</taxon>
        <taxon>Staphylococcus</taxon>
    </lineage>
</organism>
<reference evidence="2 3" key="1">
    <citation type="submission" date="2018-06" db="EMBL/GenBank/DDBJ databases">
        <authorList>
            <consortium name="Pathogen Informatics"/>
            <person name="Doyle S."/>
        </authorList>
    </citation>
    <scope>NUCLEOTIDE SEQUENCE [LARGE SCALE GENOMIC DNA]</scope>
    <source>
        <strain evidence="2 3">NCTC11807</strain>
    </source>
</reference>
<dbReference type="GeneID" id="63935637"/>
<evidence type="ECO:0000259" key="1">
    <source>
        <dbReference type="PROSITE" id="PS51186"/>
    </source>
</evidence>
<dbReference type="GO" id="GO:0016747">
    <property type="term" value="F:acyltransferase activity, transferring groups other than amino-acyl groups"/>
    <property type="evidence" value="ECO:0007669"/>
    <property type="project" value="InterPro"/>
</dbReference>
<dbReference type="RefSeq" id="WP_115313945.1">
    <property type="nucleotide sequence ID" value="NZ_CP066042.1"/>
</dbReference>
<gene>
    <name evidence="2" type="ORF">NCTC11807_02467</name>
</gene>